<dbReference type="Gene3D" id="3.40.50.12780">
    <property type="entry name" value="N-terminal domain of ligase-like"/>
    <property type="match status" value="1"/>
</dbReference>
<evidence type="ECO:0000259" key="1">
    <source>
        <dbReference type="Pfam" id="PF00501"/>
    </source>
</evidence>
<dbReference type="Pfam" id="PF13193">
    <property type="entry name" value="AMP-binding_C"/>
    <property type="match status" value="1"/>
</dbReference>
<feature type="domain" description="AMP-binding enzyme C-terminal" evidence="2">
    <location>
        <begin position="417"/>
        <end position="491"/>
    </location>
</feature>
<dbReference type="SUPFAM" id="SSF56801">
    <property type="entry name" value="Acetyl-CoA synthetase-like"/>
    <property type="match status" value="1"/>
</dbReference>
<dbReference type="InterPro" id="IPR020845">
    <property type="entry name" value="AMP-binding_CS"/>
</dbReference>
<dbReference type="RefSeq" id="WP_060856507.1">
    <property type="nucleotide sequence ID" value="NZ_FCOC02000009.1"/>
</dbReference>
<dbReference type="EMBL" id="FCOC02000009">
    <property type="protein sequence ID" value="SAL34600.1"/>
    <property type="molecule type" value="Genomic_DNA"/>
</dbReference>
<evidence type="ECO:0000313" key="4">
    <source>
        <dbReference type="Proteomes" id="UP000054893"/>
    </source>
</evidence>
<dbReference type="OrthoDB" id="9766486at2"/>
<dbReference type="InterPro" id="IPR050237">
    <property type="entry name" value="ATP-dep_AMP-bd_enzyme"/>
</dbReference>
<dbReference type="PROSITE" id="PS00455">
    <property type="entry name" value="AMP_BINDING"/>
    <property type="match status" value="1"/>
</dbReference>
<sequence length="518" mass="56284">MTFPTNLGALIARDSADNDAVAIIGLDEAFNARRYTFAELDAIADAVAHTLHRQYARGERIAVLAANSAEYVATLLGIMRAGLVAVPVNYKFPRALIAEVIADSGARMVFSDPKRSADTPDALPRIVFDSPDETQGFAAFIAEAKAHRGPFEPVAPNENEAALFLYTSGSTGRPKGVVLSHASHLWVVETRLKAQPLQSERVLIAAPLYHMNALALAFLALAARATTVLMPAFNARNYIRAIDTYRCTWLTSVPPMIAMMMQERDLLSRTDLSSVRYVRMGSAPVSGALLDQIHTLLPNAKVINAYGTTEGGPVVFGPHPGGLPTPPLAVGVAHPQVQLRLVDTNGQPADEGELEMRSPGLMNGYHNRADLAPPITADGFYRSGDVFRRDENGFYTFIGRRDDMFVSGGENIFPGDVEKMLERHPLIQQASVIPVDDAIKGTKPVAFIVRKPGAQLSAEAVKKFALEHAPAYQHPRQVWFVEAFPLASTNKIDRAALKRDAATRLAGEGHPPRDLQDE</sequence>
<evidence type="ECO:0000313" key="3">
    <source>
        <dbReference type="EMBL" id="SAL34600.1"/>
    </source>
</evidence>
<gene>
    <name evidence="3" type="ORF">AWB64_03374</name>
</gene>
<reference evidence="3 4" key="1">
    <citation type="submission" date="2016-01" db="EMBL/GenBank/DDBJ databases">
        <authorList>
            <person name="Oliw E.H."/>
        </authorList>
    </citation>
    <scope>NUCLEOTIDE SEQUENCE [LARGE SCALE GENOMIC DNA]</scope>
    <source>
        <strain evidence="3">LMG 22029</strain>
    </source>
</reference>
<protein>
    <submittedName>
        <fullName evidence="3">Fatty-acid CoA ligase</fullName>
    </submittedName>
</protein>
<keyword evidence="3" id="KW-0436">Ligase</keyword>
<dbReference type="Pfam" id="PF00501">
    <property type="entry name" value="AMP-binding"/>
    <property type="match status" value="1"/>
</dbReference>
<name>A0A158GT36_CABSO</name>
<dbReference type="InterPro" id="IPR025110">
    <property type="entry name" value="AMP-bd_C"/>
</dbReference>
<accession>A0A158GT36</accession>
<feature type="domain" description="AMP-dependent synthetase/ligase" evidence="1">
    <location>
        <begin position="18"/>
        <end position="366"/>
    </location>
</feature>
<dbReference type="InterPro" id="IPR000873">
    <property type="entry name" value="AMP-dep_synth/lig_dom"/>
</dbReference>
<dbReference type="Gene3D" id="3.30.300.30">
    <property type="match status" value="1"/>
</dbReference>
<dbReference type="Proteomes" id="UP000054893">
    <property type="component" value="Unassembled WGS sequence"/>
</dbReference>
<dbReference type="InterPro" id="IPR045851">
    <property type="entry name" value="AMP-bd_C_sf"/>
</dbReference>
<proteinExistence type="predicted"/>
<dbReference type="InterPro" id="IPR042099">
    <property type="entry name" value="ANL_N_sf"/>
</dbReference>
<dbReference type="AlphaFoldDB" id="A0A158GT36"/>
<organism evidence="3 4">
    <name type="scientific">Caballeronia sordidicola</name>
    <name type="common">Burkholderia sordidicola</name>
    <dbReference type="NCBI Taxonomy" id="196367"/>
    <lineage>
        <taxon>Bacteria</taxon>
        <taxon>Pseudomonadati</taxon>
        <taxon>Pseudomonadota</taxon>
        <taxon>Betaproteobacteria</taxon>
        <taxon>Burkholderiales</taxon>
        <taxon>Burkholderiaceae</taxon>
        <taxon>Caballeronia</taxon>
    </lineage>
</organism>
<dbReference type="GO" id="GO:0016878">
    <property type="term" value="F:acid-thiol ligase activity"/>
    <property type="evidence" value="ECO:0007669"/>
    <property type="project" value="UniProtKB-ARBA"/>
</dbReference>
<dbReference type="PANTHER" id="PTHR43767:SF1">
    <property type="entry name" value="NONRIBOSOMAL PEPTIDE SYNTHASE PES1 (EUROFUNG)-RELATED"/>
    <property type="match status" value="1"/>
</dbReference>
<dbReference type="PANTHER" id="PTHR43767">
    <property type="entry name" value="LONG-CHAIN-FATTY-ACID--COA LIGASE"/>
    <property type="match status" value="1"/>
</dbReference>
<evidence type="ECO:0000259" key="2">
    <source>
        <dbReference type="Pfam" id="PF13193"/>
    </source>
</evidence>